<dbReference type="Gene3D" id="2.30.30.40">
    <property type="entry name" value="SH3 Domains"/>
    <property type="match status" value="1"/>
</dbReference>
<dbReference type="SUPFAM" id="SSF49695">
    <property type="entry name" value="gamma-Crystallin-like"/>
    <property type="match status" value="1"/>
</dbReference>
<evidence type="ECO:0000313" key="5">
    <source>
        <dbReference type="EMBL" id="OAM73451.1"/>
    </source>
</evidence>
<organism evidence="5 6">
    <name type="scientific">Devosia elaeis</name>
    <dbReference type="NCBI Taxonomy" id="1770058"/>
    <lineage>
        <taxon>Bacteria</taxon>
        <taxon>Pseudomonadati</taxon>
        <taxon>Pseudomonadota</taxon>
        <taxon>Alphaproteobacteria</taxon>
        <taxon>Hyphomicrobiales</taxon>
        <taxon>Devosiaceae</taxon>
        <taxon>Devosia</taxon>
    </lineage>
</organism>
<feature type="domain" description="Beta/gamma crystallin 'Greek key'" evidence="4">
    <location>
        <begin position="108"/>
        <end position="150"/>
    </location>
</feature>
<protein>
    <recommendedName>
        <fullName evidence="4">Beta/gamma crystallin 'Greek key' domain-containing protein</fullName>
    </recommendedName>
</protein>
<evidence type="ECO:0000256" key="3">
    <source>
        <dbReference type="SAM" id="SignalP"/>
    </source>
</evidence>
<dbReference type="Pfam" id="PF03995">
    <property type="entry name" value="Inhibitor_I36"/>
    <property type="match status" value="1"/>
</dbReference>
<sequence length="190" mass="21031">MHRFLAIGFALILAALPAAPAWALTEAGSHGWSRAELTLRTGPGPQYEVAGALPGKVAIKILRCQKLWCLVDGPGGRGWADKHYVDFGKDPHWPILDPDNDWPDLAGGRLCFYEGANFTGRSFCAGSGEVFNDLATWGWDNRIRSIQIVEGTSAAICRDRFFQSYCERVYQSQPALAPFLQRQVSSIRVY</sequence>
<dbReference type="InterPro" id="IPR011024">
    <property type="entry name" value="G_crystallin-like"/>
</dbReference>
<proteinExistence type="inferred from homology"/>
<dbReference type="PROSITE" id="PS50915">
    <property type="entry name" value="CRYSTALLIN_BETA_GAMMA"/>
    <property type="match status" value="1"/>
</dbReference>
<feature type="chain" id="PRO_5008088099" description="Beta/gamma crystallin 'Greek key' domain-containing protein" evidence="3">
    <location>
        <begin position="24"/>
        <end position="190"/>
    </location>
</feature>
<keyword evidence="3" id="KW-0732">Signal</keyword>
<dbReference type="EMBL" id="LVVY01000138">
    <property type="protein sequence ID" value="OAM73451.1"/>
    <property type="molecule type" value="Genomic_DNA"/>
</dbReference>
<dbReference type="InterPro" id="IPR001064">
    <property type="entry name" value="Beta/gamma_crystallin"/>
</dbReference>
<name>A0A178HKU7_9HYPH</name>
<evidence type="ECO:0000313" key="6">
    <source>
        <dbReference type="Proteomes" id="UP000078389"/>
    </source>
</evidence>
<keyword evidence="6" id="KW-1185">Reference proteome</keyword>
<gene>
    <name evidence="5" type="ORF">A3840_18190</name>
</gene>
<dbReference type="OrthoDB" id="7739067at2"/>
<keyword evidence="2" id="KW-0677">Repeat</keyword>
<dbReference type="Proteomes" id="UP000078389">
    <property type="component" value="Unassembled WGS sequence"/>
</dbReference>
<dbReference type="Pfam" id="PF08239">
    <property type="entry name" value="SH3_3"/>
    <property type="match status" value="1"/>
</dbReference>
<reference evidence="5 6" key="1">
    <citation type="submission" date="2016-03" db="EMBL/GenBank/DDBJ databases">
        <title>Genome sequencing of Devosia sp. S37.</title>
        <authorList>
            <person name="Mohd Nor M."/>
        </authorList>
    </citation>
    <scope>NUCLEOTIDE SEQUENCE [LARGE SCALE GENOMIC DNA]</scope>
    <source>
        <strain evidence="5 6">S37</strain>
    </source>
</reference>
<evidence type="ECO:0000256" key="1">
    <source>
        <dbReference type="ARBA" id="ARBA00009646"/>
    </source>
</evidence>
<accession>A0A178HKU7</accession>
<dbReference type="RefSeq" id="WP_067460415.1">
    <property type="nucleotide sequence ID" value="NZ_LVVY01000138.1"/>
</dbReference>
<evidence type="ECO:0000256" key="2">
    <source>
        <dbReference type="ARBA" id="ARBA00022737"/>
    </source>
</evidence>
<evidence type="ECO:0000259" key="4">
    <source>
        <dbReference type="PROSITE" id="PS50915"/>
    </source>
</evidence>
<dbReference type="AlphaFoldDB" id="A0A178HKU7"/>
<dbReference type="Gene3D" id="2.60.20.10">
    <property type="entry name" value="Crystallins"/>
    <property type="match status" value="1"/>
</dbReference>
<dbReference type="InterPro" id="IPR003646">
    <property type="entry name" value="SH3-like_bac-type"/>
</dbReference>
<comment type="caution">
    <text evidence="5">The sequence shown here is derived from an EMBL/GenBank/DDBJ whole genome shotgun (WGS) entry which is preliminary data.</text>
</comment>
<dbReference type="STRING" id="1770058.A3840_18190"/>
<comment type="similarity">
    <text evidence="1">Belongs to the beta/gamma-crystallin family.</text>
</comment>
<feature type="signal peptide" evidence="3">
    <location>
        <begin position="1"/>
        <end position="23"/>
    </location>
</feature>